<sequence>MADTASLIVRVSSTGVDKTTSQLNGLTKAAGAAAAAVVSLETAKQVFSALVDSQRNFDKLNSGLITMTGSAENAAKAFSVLQQFAKETPYGLNQAVEGFTKLVALGLNPSKEALISYGNTAAAMGKDLNQMIEAVADASTFEFERLKEFGIKSSQQADTVSFTFRGVTTTVKKNSEEIQKYLLNIGNTDFAGAMETRSKTLDGQLSSLADSFDGLVLAVAQSGFGDAVGEQAATAEDAITALTDAIASNEIAATLQDWVALFNESFKFISDALNDLAFDTEDKSVDMSDSLGTIPDAIREWLPDIQQTFHEVIAWFQRIDDYAVALGQTLADVFDPSKTAALTFKNLTAEADAAYAASIKRAEAESQAITNRSKQRKKEIEEQRKQYDERKKQEIDLASLVNKKGGTGGAGNTDDKAAKAAAKKAEQLRNQAQDYLDTLARQNNDELKAIDAQEQQKLAKAKEFYSQGALSLKEYEQAKTAIVLEAGQKRQDELDKRQKEAQEKQQKGDDFMAQIMGQNATELELLDIQEQQKLAVADKYREQGLISETQYQAALNAINEQYATKRADATATAFGNMASNIGSALGEASGAYKAFAIVQATIATYTAAIEAYKSTAAIPVVGPFLAPVAAAAAVGAGMAQVSAIRSAREQGGQLSAGQASTIAERGKPEVIMPAGASRVRTAQQMKEIMGQNGSSSGPSNVTIVNNTSSQIGNVSTEQDDEGRLRIIIEEQVAASLQNSNSKISKARKATRNAPGFK</sequence>
<dbReference type="GeneID" id="40072963"/>
<organism evidence="2 3">
    <name type="scientific">Escherichia phage K1ind2</name>
    <dbReference type="NCBI Taxonomy" id="698489"/>
    <lineage>
        <taxon>Viruses</taxon>
        <taxon>Duplodnaviria</taxon>
        <taxon>Heunggongvirae</taxon>
        <taxon>Uroviricota</taxon>
        <taxon>Caudoviricetes</taxon>
        <taxon>Sarkviridae</taxon>
        <taxon>Guernseyvirinae</taxon>
        <taxon>Kagunavirus</taxon>
        <taxon>Kagunavirus K1ind2</taxon>
    </lineage>
</organism>
<dbReference type="RefSeq" id="YP_009597356.1">
    <property type="nucleotide sequence ID" value="NC_041898.1"/>
</dbReference>
<evidence type="ECO:0000313" key="3">
    <source>
        <dbReference type="Proteomes" id="UP000001894"/>
    </source>
</evidence>
<dbReference type="Proteomes" id="UP000001894">
    <property type="component" value="Segment"/>
</dbReference>
<feature type="region of interest" description="Disordered" evidence="1">
    <location>
        <begin position="366"/>
        <end position="425"/>
    </location>
</feature>
<name>D2XJP2_9CAUD</name>
<proteinExistence type="predicted"/>
<evidence type="ECO:0000313" key="2">
    <source>
        <dbReference type="EMBL" id="ADA82420.1"/>
    </source>
</evidence>
<feature type="compositionally biased region" description="Basic and acidic residues" evidence="1">
    <location>
        <begin position="378"/>
        <end position="395"/>
    </location>
</feature>
<dbReference type="EMBL" id="GU196280">
    <property type="protein sequence ID" value="ADA82420.1"/>
    <property type="molecule type" value="Genomic_DNA"/>
</dbReference>
<reference evidence="2 3" key="1">
    <citation type="journal article" date="2010" name="Virology">
        <title>A tale of tails: Sialidase is key to success in a model of phage therapy against K1-capsulated Escherichia coli.</title>
        <authorList>
            <person name="Bull J.J."/>
            <person name="Vimr E.R."/>
            <person name="Molineux I.J."/>
        </authorList>
    </citation>
    <scope>NUCLEOTIDE SEQUENCE</scope>
</reference>
<dbReference type="KEGG" id="vg:40072963"/>
<evidence type="ECO:0000256" key="1">
    <source>
        <dbReference type="SAM" id="MobiDB-lite"/>
    </source>
</evidence>
<keyword evidence="3" id="KW-1185">Reference proteome</keyword>
<feature type="region of interest" description="Disordered" evidence="1">
    <location>
        <begin position="736"/>
        <end position="757"/>
    </location>
</feature>
<dbReference type="OrthoDB" id="815at10239"/>
<feature type="compositionally biased region" description="Basic and acidic residues" evidence="1">
    <location>
        <begin position="413"/>
        <end position="425"/>
    </location>
</feature>
<accession>D2XJP2</accession>
<protein>
    <submittedName>
        <fullName evidence="2">Putative tape measure protein</fullName>
    </submittedName>
</protein>